<accession>A0A9Q0RTE9</accession>
<dbReference type="GO" id="GO:0060077">
    <property type="term" value="C:inhibitory synapse"/>
    <property type="evidence" value="ECO:0007669"/>
    <property type="project" value="UniProtKB-ARBA"/>
</dbReference>
<evidence type="ECO:0000256" key="8">
    <source>
        <dbReference type="ARBA" id="ARBA00023273"/>
    </source>
</evidence>
<evidence type="ECO:0000313" key="24">
    <source>
        <dbReference type="Proteomes" id="UP001142055"/>
    </source>
</evidence>
<evidence type="ECO:0000259" key="21">
    <source>
        <dbReference type="Pfam" id="PF01490"/>
    </source>
</evidence>
<keyword evidence="9" id="KW-0968">Cytoplasmic vesicle</keyword>
<evidence type="ECO:0000256" key="6">
    <source>
        <dbReference type="ARBA" id="ARBA00023018"/>
    </source>
</evidence>
<evidence type="ECO:0000256" key="1">
    <source>
        <dbReference type="ARBA" id="ARBA00004439"/>
    </source>
</evidence>
<dbReference type="InterPro" id="IPR000008">
    <property type="entry name" value="C2_dom"/>
</dbReference>
<keyword evidence="24" id="KW-1185">Reference proteome</keyword>
<comment type="catalytic activity">
    <reaction evidence="12">
        <text>glycine(out) + n H(+)(in) = glycine(in) + n H(+)(out)</text>
        <dbReference type="Rhea" id="RHEA:70983"/>
        <dbReference type="ChEBI" id="CHEBI:15378"/>
        <dbReference type="ChEBI" id="CHEBI:57305"/>
    </reaction>
</comment>
<dbReference type="Pfam" id="PF00168">
    <property type="entry name" value="C2"/>
    <property type="match status" value="1"/>
</dbReference>
<evidence type="ECO:0000256" key="11">
    <source>
        <dbReference type="ARBA" id="ARBA00035892"/>
    </source>
</evidence>
<keyword evidence="7 19" id="KW-0472">Membrane</keyword>
<evidence type="ECO:0000256" key="14">
    <source>
        <dbReference type="ARBA" id="ARBA00039542"/>
    </source>
</evidence>
<dbReference type="Pfam" id="PF01490">
    <property type="entry name" value="Aa_trans"/>
    <property type="match status" value="1"/>
</dbReference>
<evidence type="ECO:0000256" key="18">
    <source>
        <dbReference type="SAM" id="MobiDB-lite"/>
    </source>
</evidence>
<comment type="caution">
    <text evidence="23">The sequence shown here is derived from an EMBL/GenBank/DDBJ whole genome shotgun (WGS) entry which is preliminary data.</text>
</comment>
<comment type="subcellular location">
    <subcellularLocation>
        <location evidence="1">Cytoplasmic vesicle membrane</location>
        <topology evidence="1">Multi-pass membrane protein</topology>
    </subcellularLocation>
    <subcellularLocation>
        <location evidence="10">Presynapse</location>
    </subcellularLocation>
</comment>
<dbReference type="EMBL" id="JAPWDV010000001">
    <property type="protein sequence ID" value="KAJ6225311.1"/>
    <property type="molecule type" value="Genomic_DNA"/>
</dbReference>
<dbReference type="GO" id="GO:0098793">
    <property type="term" value="C:presynapse"/>
    <property type="evidence" value="ECO:0007669"/>
    <property type="project" value="UniProtKB-SubCell"/>
</dbReference>
<feature type="domain" description="CEP76/DRC7 peptidase-like" evidence="22">
    <location>
        <begin position="1756"/>
        <end position="1884"/>
    </location>
</feature>
<evidence type="ECO:0000259" key="20">
    <source>
        <dbReference type="Pfam" id="PF00168"/>
    </source>
</evidence>
<evidence type="ECO:0000256" key="16">
    <source>
        <dbReference type="ARBA" id="ARBA00042394"/>
    </source>
</evidence>
<dbReference type="PANTHER" id="PTHR20837:SF0">
    <property type="entry name" value="COILED-COIL AND C2 DOMAIN-CONTAINING PROTEIN 2A"/>
    <property type="match status" value="1"/>
</dbReference>
<evidence type="ECO:0000256" key="3">
    <source>
        <dbReference type="ARBA" id="ARBA00022448"/>
    </source>
</evidence>
<dbReference type="OMA" id="ICHEWCA"/>
<evidence type="ECO:0000256" key="7">
    <source>
        <dbReference type="ARBA" id="ARBA00023136"/>
    </source>
</evidence>
<comment type="function">
    <text evidence="17">Antiporter that exchanges vesicular protons for cytosolic 4-aminobutanoate or to a lesser extend glycine, thus allowing their secretion from nerve terminals. The transport is equally dependent on the chemical and electrical components of the proton gradient. May also transport beta-alanine. Acidification of GABAergic synaptic vesicles is a prerequisite for 4-aminobutanoate uptake.</text>
</comment>
<dbReference type="InterPro" id="IPR052434">
    <property type="entry name" value="Tectonic-like_complex_comp"/>
</dbReference>
<protein>
    <recommendedName>
        <fullName evidence="14">Vesicular inhibitory amino acid transporter</fullName>
    </recommendedName>
    <alternativeName>
        <fullName evidence="15">Solute carrier family 32 member 1</fullName>
    </alternativeName>
    <alternativeName>
        <fullName evidence="16">Vesicular GABA transporter</fullName>
    </alternativeName>
</protein>
<dbReference type="GO" id="GO:0035869">
    <property type="term" value="C:ciliary transition zone"/>
    <property type="evidence" value="ECO:0007669"/>
    <property type="project" value="TreeGrafter"/>
</dbReference>
<reference evidence="23" key="1">
    <citation type="submission" date="2022-12" db="EMBL/GenBank/DDBJ databases">
        <title>Genome assemblies of Blomia tropicalis.</title>
        <authorList>
            <person name="Cui Y."/>
        </authorList>
    </citation>
    <scope>NUCLEOTIDE SEQUENCE</scope>
    <source>
        <tissue evidence="23">Adult mites</tissue>
    </source>
</reference>
<feature type="transmembrane region" description="Helical" evidence="19">
    <location>
        <begin position="419"/>
        <end position="439"/>
    </location>
</feature>
<evidence type="ECO:0000256" key="4">
    <source>
        <dbReference type="ARBA" id="ARBA00022692"/>
    </source>
</evidence>
<keyword evidence="8" id="KW-0966">Cell projection</keyword>
<feature type="transmembrane region" description="Helical" evidence="19">
    <location>
        <begin position="445"/>
        <end position="467"/>
    </location>
</feature>
<evidence type="ECO:0000256" key="5">
    <source>
        <dbReference type="ARBA" id="ARBA00022989"/>
    </source>
</evidence>
<feature type="transmembrane region" description="Helical" evidence="19">
    <location>
        <begin position="243"/>
        <end position="264"/>
    </location>
</feature>
<keyword evidence="3" id="KW-0813">Transport</keyword>
<dbReference type="Proteomes" id="UP001142055">
    <property type="component" value="Chromosome 1"/>
</dbReference>
<feature type="transmembrane region" description="Helical" evidence="19">
    <location>
        <begin position="117"/>
        <end position="138"/>
    </location>
</feature>
<evidence type="ECO:0000313" key="23">
    <source>
        <dbReference type="EMBL" id="KAJ6225311.1"/>
    </source>
</evidence>
<evidence type="ECO:0000259" key="22">
    <source>
        <dbReference type="Pfam" id="PF24656"/>
    </source>
</evidence>
<keyword evidence="5 19" id="KW-1133">Transmembrane helix</keyword>
<evidence type="ECO:0000256" key="10">
    <source>
        <dbReference type="ARBA" id="ARBA00034106"/>
    </source>
</evidence>
<dbReference type="GO" id="GO:0030659">
    <property type="term" value="C:cytoplasmic vesicle membrane"/>
    <property type="evidence" value="ECO:0007669"/>
    <property type="project" value="UniProtKB-SubCell"/>
</dbReference>
<feature type="region of interest" description="Disordered" evidence="18">
    <location>
        <begin position="60"/>
        <end position="83"/>
    </location>
</feature>
<evidence type="ECO:0000256" key="19">
    <source>
        <dbReference type="SAM" id="Phobius"/>
    </source>
</evidence>
<sequence>MDEKVSNWVNSLSGFKEKIKSRLPESCTEIAEKVHFNRNAGEHEMGTFKTFERPDGTLASGPEYGEYQDGGGPPNGHFGNGGEEQYDVHTGSCGKISAWQAGWNVTNAIQGMFMVSLPFAVLHGGYWGVFSLVFIAYICCHTGKILVDCLYEPDENGQMIRVRDSYVKIAEDCLGERYGGKMVNTAQIIELLMTCILYVVLCGDLLIGSFPDGMIDQRSWMMLCTMLLLPCAFLTDLRAVSTLSFWCTVTHVILNIIIFGYCLLQIGDWQWSKVTFRLDGATFPITLGIVVFSYTSQIFLPTLEGNMENPAEFRAMLDWSHIAAAAFKGSIAYIGFLTFGDETQEVITNNLPTRGLKAFVNIALVLKALLSYPLPYFAATALLESALFRSKPTKVDDRPDGEGEQPFPTCWGRDNDLRVWAVTLRVLLVLFTMFMAISIPHFALLMGLIGNFTGTMLSFVWPCYFHMKLKWNTLDIRIISWEVFIICTGILCGIIGIITSFTALIEAYHLPLPYPVSESGKDGISNEFQMSVRSNILKRIYEKNLYLNSKIENGYEKIVEDENKKEKVINKRMELNPLTNDWRKTLERILNYDQNYLENQLDVNRKDALRFFIQKEWTDDEEKNRKSRKQKNKKERPILFVQRQQKIPFAKMSHTTSVEEMLTYDDNKLKSLKLERRITEKGSLYERFITGPLQSFDYLHELSYLFRRNESSKIYRLVSWFYEWFIQHTPSKNQIFESKQQPGIEPYQMYNNNMFVLEICSPEIVFNKHSLMSDEQKQIRQLNFAFERYKKTIENIVDIKLDRLEKVLNAVVSNITKNNAGNGNDERKLDLNLAKRLFEYRQELILNRRKALIELLRIWDRVVSHKSTSKLVSNNSLNLLIEELTENNEENERTQLEMIINQNINWKKAFLGGKELKIEQVKSNTFLLDGRLPGEPKFSNIELHYENNKNSNMNKSENLDIGFITEIHIGERIISQCDWRSIPYDFSNLNWNRSCSIPLHLKTTPSEGQFYRPLIQDDGIDMKMVKDKSKESVDNLCKELFPHILIFEKSSKKSSKLNKERILLWEQIIEDLPSFEHKSIENSKLIEFEFEYNENNNETKDNTRTRIKGIFRCKLYWSKIPYDIRTLSASNGFELLFDKEKRHIEQITKLDSINQLLHDLRYLDVIDLKDLSHESNDSMRQIKLMDYLLRQKYQIELDNSLMERNKPISPPVIKHNHPNQNLPLGDFCTDDDINQNKRFQLMLLRQSKENRNYHKFRFIPLTNVTDVMLKNVILGEKTEQLSLELIINYLKSSSAEHSKRLTNIDKKKRKKKKNQQENENKIYNEWCMLAPENRLFMNWQNCFQIIEQAFDKLQQEQNVDMETSDGHYYPGKIMHREDIIQENVSETFDASEFSFFIPFFNLNGRKLNPSRKDRRKVAITLNEAIDKEVEMVLTVNHAINVPLRMMSDDDETNDDEDEDLGRFGQCSTFVEIIYDDQSIVTTIGDGAQPTWNETFRFKVKLNPNKYIILNLIEVVKSARSNSVSSEASTDIKSVYRNISNQESECSTVETFGTLEYKKNDVYMHFEKRYLGQLRVPLFAILFNCKIEGTFFLHSPYFMLGYRSTFFPTSESTKKSKLKLNESTDERTTKSGTESPEMIEQCNRWRNQLSALFHNRHYISLVKNAEYKLVLACRFLAPIKPPDLNELIQLEKVSSIKGTKQDEGLKRNKSASLKKLVHREALYLSMLIRFVSQIPAYIDNCPNIHSRLGQISKSGSIWLDSVQFLSLRVGFQVEHAIYLCCMLQYLDRMAYLVFGTSFLEGPVGYVILYPGISLSSLNDNIPIEYEPIIINPRTGQQFGVRDCNITINSIDCIITNQNIYGNIQKNSHPNSMQYNFKKLNQWLPLFNQKDINRFKENDEISKNCSTIQPEFIDYSNAINHESIRNYESKLECYLRDQLIVWRRKQSATFTAFNRYCTQLIRRTLPKLELHACLASANNGSTYAQLQQMSNIEETILEEMGEMSSLYRLVGYPLHVSPMINFEHISHLIYSIGLHSIGVANGVTESAAKSNTEFVISAYVHPYPANVYSVWIYIGALVPKT</sequence>
<dbReference type="GO" id="GO:0015187">
    <property type="term" value="F:glycine transmembrane transporter activity"/>
    <property type="evidence" value="ECO:0007669"/>
    <property type="project" value="UniProtKB-ARBA"/>
</dbReference>
<dbReference type="GO" id="GO:0051939">
    <property type="term" value="P:gamma-aminobutyric acid import"/>
    <property type="evidence" value="ECO:0007669"/>
    <property type="project" value="UniProtKB-ARBA"/>
</dbReference>
<dbReference type="GO" id="GO:1904491">
    <property type="term" value="P:protein localization to ciliary transition zone"/>
    <property type="evidence" value="ECO:0007669"/>
    <property type="project" value="TreeGrafter"/>
</dbReference>
<feature type="transmembrane region" description="Helical" evidence="19">
    <location>
        <begin position="479"/>
        <end position="505"/>
    </location>
</feature>
<gene>
    <name evidence="23" type="ORF">RDWZM_003856</name>
</gene>
<dbReference type="PANTHER" id="PTHR20837">
    <property type="entry name" value="CENTROSOMAL PROTEIN-RELATED"/>
    <property type="match status" value="1"/>
</dbReference>
<dbReference type="Pfam" id="PF24656">
    <property type="entry name" value="CEPT76_peptidase"/>
    <property type="match status" value="1"/>
</dbReference>
<dbReference type="GO" id="GO:1905515">
    <property type="term" value="P:non-motile cilium assembly"/>
    <property type="evidence" value="ECO:0007669"/>
    <property type="project" value="TreeGrafter"/>
</dbReference>
<dbReference type="InterPro" id="IPR056290">
    <property type="entry name" value="CEPT76/DRC7_peptidase-like_dom"/>
</dbReference>
<evidence type="ECO:0000256" key="9">
    <source>
        <dbReference type="ARBA" id="ARBA00023329"/>
    </source>
</evidence>
<comment type="catalytic activity">
    <reaction evidence="11">
        <text>beta-alanine(out) + n H(+)(in) = beta-alanine(in) + n H(+)(out)</text>
        <dbReference type="Rhea" id="RHEA:70987"/>
        <dbReference type="ChEBI" id="CHEBI:15378"/>
        <dbReference type="ChEBI" id="CHEBI:57966"/>
    </reaction>
</comment>
<evidence type="ECO:0000256" key="2">
    <source>
        <dbReference type="ARBA" id="ARBA00008066"/>
    </source>
</evidence>
<feature type="region of interest" description="Disordered" evidence="18">
    <location>
        <begin position="1616"/>
        <end position="1636"/>
    </location>
</feature>
<feature type="domain" description="Amino acid transporter transmembrane" evidence="21">
    <location>
        <begin position="95"/>
        <end position="501"/>
    </location>
</feature>
<name>A0A9Q0RTE9_BLOTA</name>
<evidence type="ECO:0000256" key="15">
    <source>
        <dbReference type="ARBA" id="ARBA00041574"/>
    </source>
</evidence>
<keyword evidence="6" id="KW-0770">Synapse</keyword>
<keyword evidence="4 19" id="KW-0812">Transmembrane</keyword>
<feature type="transmembrane region" description="Helical" evidence="19">
    <location>
        <begin position="276"/>
        <end position="300"/>
    </location>
</feature>
<evidence type="ECO:0000256" key="13">
    <source>
        <dbReference type="ARBA" id="ARBA00036440"/>
    </source>
</evidence>
<dbReference type="SUPFAM" id="SSF49562">
    <property type="entry name" value="C2 domain (Calcium/lipid-binding domain, CaLB)"/>
    <property type="match status" value="1"/>
</dbReference>
<dbReference type="InterPro" id="IPR035892">
    <property type="entry name" value="C2_domain_sf"/>
</dbReference>
<dbReference type="GO" id="GO:0140800">
    <property type="term" value="F:gamma-aminobutyric acid:proton antiporter activity"/>
    <property type="evidence" value="ECO:0007669"/>
    <property type="project" value="UniProtKB-ARBA"/>
</dbReference>
<feature type="compositionally biased region" description="Basic and acidic residues" evidence="18">
    <location>
        <begin position="1618"/>
        <end position="1628"/>
    </location>
</feature>
<proteinExistence type="inferred from homology"/>
<evidence type="ECO:0000256" key="17">
    <source>
        <dbReference type="ARBA" id="ARBA00046163"/>
    </source>
</evidence>
<comment type="catalytic activity">
    <reaction evidence="13">
        <text>4-aminobutanoate(out) + n H(+)(in) = 4-aminobutanoate(in) + n H(+)(out)</text>
        <dbReference type="Rhea" id="RHEA:70979"/>
        <dbReference type="ChEBI" id="CHEBI:15378"/>
        <dbReference type="ChEBI" id="CHEBI:59888"/>
    </reaction>
</comment>
<comment type="similarity">
    <text evidence="2">Belongs to the amino acid/polyamine transporter 2 family.</text>
</comment>
<evidence type="ECO:0000256" key="12">
    <source>
        <dbReference type="ARBA" id="ARBA00035961"/>
    </source>
</evidence>
<dbReference type="FunFam" id="1.20.1740.10:FF:000062">
    <property type="entry name" value="Vesicular inhibitory amino acid transporter"/>
    <property type="match status" value="1"/>
</dbReference>
<dbReference type="InterPro" id="IPR013057">
    <property type="entry name" value="AA_transpt_TM"/>
</dbReference>
<organism evidence="23 24">
    <name type="scientific">Blomia tropicalis</name>
    <name type="common">Mite</name>
    <dbReference type="NCBI Taxonomy" id="40697"/>
    <lineage>
        <taxon>Eukaryota</taxon>
        <taxon>Metazoa</taxon>
        <taxon>Ecdysozoa</taxon>
        <taxon>Arthropoda</taxon>
        <taxon>Chelicerata</taxon>
        <taxon>Arachnida</taxon>
        <taxon>Acari</taxon>
        <taxon>Acariformes</taxon>
        <taxon>Sarcoptiformes</taxon>
        <taxon>Astigmata</taxon>
        <taxon>Glycyphagoidea</taxon>
        <taxon>Echimyopodidae</taxon>
        <taxon>Blomia</taxon>
    </lineage>
</organism>
<feature type="compositionally biased region" description="Gly residues" evidence="18">
    <location>
        <begin position="68"/>
        <end position="82"/>
    </location>
</feature>
<feature type="transmembrane region" description="Helical" evidence="19">
    <location>
        <begin position="188"/>
        <end position="207"/>
    </location>
</feature>
<feature type="domain" description="C2" evidence="20">
    <location>
        <begin position="1460"/>
        <end position="1530"/>
    </location>
</feature>